<sequence>MAKIRLGTSSPAAADSPQASLALLEKLARQAATQNVDLLLLPEAFLGGGYPRGVSFGSVLGADNTAGRDAFLHYFQRAVDFGDVVGDAGAGGGDAWVNKSKTYTDSESPSAGDGTRETLERIARETGVFLVAGAIEKSGGSLYCAVVYVCPKHGVLGKRRKVQPPPKTGLERLIWSTAGPASLRAVSTEIKGVRVNLAAAICWENYMPLVRQSLYAQNVNLYLAPTADGSDAWLSLVRTIGIEGRCFVVTSNMSTTAPGPAGLSSSASASEQPPAYSTPQWQSSRQNDGSPSTAVASGMTSGEGGAGITTKIVDCAPACAGGKPRRRKKSFVLDEYGNEIVLSCETVVEEETEPANGATNRTANGTTNGTSAAASDAPVPLPPFPRLPVDQAWERHKHERRRSSVFDEDDNEIVLCRPRDPDRAATDHPFEDSASEKSTEVGPGPLDDAPAEPSKDQKMQAPANAAQYSGTRGGSAIVSPFGDVLAGPQWDDVNDIIVADVDFEDCIRGRLDLDVAGHYSRNDSFKLSVAGLDLTPLPY</sequence>
<feature type="domain" description="CN hydrolase" evidence="3">
    <location>
        <begin position="2"/>
        <end position="297"/>
    </location>
</feature>
<feature type="region of interest" description="Disordered" evidence="2">
    <location>
        <begin position="258"/>
        <end position="302"/>
    </location>
</feature>
<dbReference type="InterPro" id="IPR036526">
    <property type="entry name" value="C-N_Hydrolase_sf"/>
</dbReference>
<dbReference type="PANTHER" id="PTHR46044">
    <property type="entry name" value="NITRILASE"/>
    <property type="match status" value="1"/>
</dbReference>
<accession>A0ABP0BID3</accession>
<name>A0ABP0BID3_9PEZI</name>
<evidence type="ECO:0000313" key="5">
    <source>
        <dbReference type="Proteomes" id="UP001642405"/>
    </source>
</evidence>
<feature type="region of interest" description="Disordered" evidence="2">
    <location>
        <begin position="412"/>
        <end position="471"/>
    </location>
</feature>
<dbReference type="InterPro" id="IPR003010">
    <property type="entry name" value="C-N_Hydrolase"/>
</dbReference>
<reference evidence="4 5" key="1">
    <citation type="submission" date="2024-01" db="EMBL/GenBank/DDBJ databases">
        <authorList>
            <person name="Allen C."/>
            <person name="Tagirdzhanova G."/>
        </authorList>
    </citation>
    <scope>NUCLEOTIDE SEQUENCE [LARGE SCALE GENOMIC DNA]</scope>
</reference>
<protein>
    <recommendedName>
        <fullName evidence="3">CN hydrolase domain-containing protein</fullName>
    </recommendedName>
</protein>
<organism evidence="4 5">
    <name type="scientific">Sporothrix curviconia</name>
    <dbReference type="NCBI Taxonomy" id="1260050"/>
    <lineage>
        <taxon>Eukaryota</taxon>
        <taxon>Fungi</taxon>
        <taxon>Dikarya</taxon>
        <taxon>Ascomycota</taxon>
        <taxon>Pezizomycotina</taxon>
        <taxon>Sordariomycetes</taxon>
        <taxon>Sordariomycetidae</taxon>
        <taxon>Ophiostomatales</taxon>
        <taxon>Ophiostomataceae</taxon>
        <taxon>Sporothrix</taxon>
    </lineage>
</organism>
<evidence type="ECO:0000259" key="3">
    <source>
        <dbReference type="PROSITE" id="PS50263"/>
    </source>
</evidence>
<dbReference type="InterPro" id="IPR044149">
    <property type="entry name" value="Nitrilases_CHs"/>
</dbReference>
<evidence type="ECO:0000256" key="2">
    <source>
        <dbReference type="SAM" id="MobiDB-lite"/>
    </source>
</evidence>
<feature type="compositionally biased region" description="Polar residues" evidence="2">
    <location>
        <begin position="277"/>
        <end position="300"/>
    </location>
</feature>
<feature type="compositionally biased region" description="Basic and acidic residues" evidence="2">
    <location>
        <begin position="417"/>
        <end position="439"/>
    </location>
</feature>
<gene>
    <name evidence="4" type="ORF">SCUCBS95973_003800</name>
</gene>
<feature type="compositionally biased region" description="Low complexity" evidence="2">
    <location>
        <begin position="355"/>
        <end position="374"/>
    </location>
</feature>
<keyword evidence="5" id="KW-1185">Reference proteome</keyword>
<comment type="caution">
    <text evidence="4">The sequence shown here is derived from an EMBL/GenBank/DDBJ whole genome shotgun (WGS) entry which is preliminary data.</text>
</comment>
<feature type="compositionally biased region" description="Polar residues" evidence="2">
    <location>
        <begin position="99"/>
        <end position="109"/>
    </location>
</feature>
<feature type="region of interest" description="Disordered" evidence="2">
    <location>
        <begin position="350"/>
        <end position="387"/>
    </location>
</feature>
<proteinExistence type="inferred from homology"/>
<feature type="region of interest" description="Disordered" evidence="2">
    <location>
        <begin position="96"/>
        <end position="115"/>
    </location>
</feature>
<dbReference type="SUPFAM" id="SSF56317">
    <property type="entry name" value="Carbon-nitrogen hydrolase"/>
    <property type="match status" value="2"/>
</dbReference>
<dbReference type="PANTHER" id="PTHR46044:SF12">
    <property type="entry name" value="HYDROLASE"/>
    <property type="match status" value="1"/>
</dbReference>
<evidence type="ECO:0000313" key="4">
    <source>
        <dbReference type="EMBL" id="CAK7219373.1"/>
    </source>
</evidence>
<dbReference type="Pfam" id="PF00795">
    <property type="entry name" value="CN_hydrolase"/>
    <property type="match status" value="1"/>
</dbReference>
<comment type="similarity">
    <text evidence="1">Belongs to the carbon-nitrogen hydrolase superfamily. Nitrilase family.</text>
</comment>
<dbReference type="EMBL" id="CAWUHB010000017">
    <property type="protein sequence ID" value="CAK7219373.1"/>
    <property type="molecule type" value="Genomic_DNA"/>
</dbReference>
<evidence type="ECO:0000256" key="1">
    <source>
        <dbReference type="ARBA" id="ARBA00008129"/>
    </source>
</evidence>
<dbReference type="Gene3D" id="3.60.110.10">
    <property type="entry name" value="Carbon-nitrogen hydrolase"/>
    <property type="match status" value="2"/>
</dbReference>
<dbReference type="Proteomes" id="UP001642405">
    <property type="component" value="Unassembled WGS sequence"/>
</dbReference>
<feature type="compositionally biased region" description="Low complexity" evidence="2">
    <location>
        <begin position="258"/>
        <end position="275"/>
    </location>
</feature>
<dbReference type="PROSITE" id="PS50263">
    <property type="entry name" value="CN_HYDROLASE"/>
    <property type="match status" value="1"/>
</dbReference>